<dbReference type="STRING" id="8081.ENSPREP00000029570"/>
<feature type="domain" description="Nucleolar protein 4 helical" evidence="2">
    <location>
        <begin position="212"/>
        <end position="305"/>
    </location>
</feature>
<organism evidence="3 4">
    <name type="scientific">Poecilia reticulata</name>
    <name type="common">Guppy</name>
    <name type="synonym">Acanthophacelus reticulatus</name>
    <dbReference type="NCBI Taxonomy" id="8081"/>
    <lineage>
        <taxon>Eukaryota</taxon>
        <taxon>Metazoa</taxon>
        <taxon>Chordata</taxon>
        <taxon>Craniata</taxon>
        <taxon>Vertebrata</taxon>
        <taxon>Euteleostomi</taxon>
        <taxon>Actinopterygii</taxon>
        <taxon>Neopterygii</taxon>
        <taxon>Teleostei</taxon>
        <taxon>Neoteleostei</taxon>
        <taxon>Acanthomorphata</taxon>
        <taxon>Ovalentaria</taxon>
        <taxon>Atherinomorphae</taxon>
        <taxon>Cyprinodontiformes</taxon>
        <taxon>Poeciliidae</taxon>
        <taxon>Poeciliinae</taxon>
        <taxon>Poecilia</taxon>
    </lineage>
</organism>
<evidence type="ECO:0000259" key="2">
    <source>
        <dbReference type="Pfam" id="PF23079"/>
    </source>
</evidence>
<evidence type="ECO:0000313" key="3">
    <source>
        <dbReference type="Ensembl" id="ENSPREP00000029570.1"/>
    </source>
</evidence>
<dbReference type="InterPro" id="IPR056549">
    <property type="entry name" value="HTH_NOL4"/>
</dbReference>
<feature type="region of interest" description="Disordered" evidence="1">
    <location>
        <begin position="178"/>
        <end position="210"/>
    </location>
</feature>
<evidence type="ECO:0000313" key="4">
    <source>
        <dbReference type="Proteomes" id="UP000242638"/>
    </source>
</evidence>
<reference evidence="3" key="3">
    <citation type="submission" date="2025-09" db="UniProtKB">
        <authorList>
            <consortium name="Ensembl"/>
        </authorList>
    </citation>
    <scope>IDENTIFICATION</scope>
    <source>
        <strain evidence="3">Guanapo</strain>
    </source>
</reference>
<feature type="compositionally biased region" description="Basic and acidic residues" evidence="1">
    <location>
        <begin position="197"/>
        <end position="210"/>
    </location>
</feature>
<dbReference type="Pfam" id="PF23079">
    <property type="entry name" value="HTH_NOL4_2nd"/>
    <property type="match status" value="1"/>
</dbReference>
<feature type="region of interest" description="Disordered" evidence="1">
    <location>
        <begin position="52"/>
        <end position="71"/>
    </location>
</feature>
<reference evidence="3" key="2">
    <citation type="submission" date="2025-08" db="UniProtKB">
        <authorList>
            <consortium name="Ensembl"/>
        </authorList>
    </citation>
    <scope>IDENTIFICATION</scope>
    <source>
        <strain evidence="3">Guanapo</strain>
    </source>
</reference>
<keyword evidence="4" id="KW-1185">Reference proteome</keyword>
<dbReference type="PANTHER" id="PTHR12449:SF22">
    <property type="entry name" value="NUCLEOLAR PROTEIN 4"/>
    <property type="match status" value="1"/>
</dbReference>
<accession>A0A3P9Q674</accession>
<dbReference type="GeneTree" id="ENSGT00940000157729"/>
<proteinExistence type="predicted"/>
<dbReference type="PANTHER" id="PTHR12449">
    <property type="entry name" value="DEATH DOMAIN-CONTAINING PROTEIN"/>
    <property type="match status" value="1"/>
</dbReference>
<dbReference type="AlphaFoldDB" id="A0A3P9Q674"/>
<sequence length="394" mass="42875">MCGLCRNVSCPFSDGHLDFGKFFTWCSGNRSSRCCDFGRQSSRVCRRVFHDSSSESGSGNGLPALTPPSSAVTDGAIVRETEVVNGGGGSAPLDFSRPTSSSSSSEDQQAGNLSERLPLPTSHLPITVSPPHSALPHSAHTPTHAAAELRLDRDGRDYVGAQRRRLCSNLFHAEDLTMGRHGNQVAPDDDDDDHDDHDDNDKINDTEGVDPERLKAFNMFVRLFVDENLDRMVPISKQPKEKIQAIIESCSRQFPEFQERARKRIRTYLKSCRRMKKNGMETRPTPPHLTSAMAENILAAACESESRNAAKRMRLEPSGGAALRDPVSLAHSAYSLAASAFPSQDSQLYINGAGLSYGYRGYPGLSAAIQHPVSLTTGAATQSNGERETKLGGR</sequence>
<name>A0A3P9Q674_POERE</name>
<feature type="region of interest" description="Disordered" evidence="1">
    <location>
        <begin position="83"/>
        <end position="144"/>
    </location>
</feature>
<dbReference type="Ensembl" id="ENSPRET00000029904.1">
    <property type="protein sequence ID" value="ENSPREP00000029570.1"/>
    <property type="gene ID" value="ENSPREG00000020028.1"/>
</dbReference>
<evidence type="ECO:0000256" key="1">
    <source>
        <dbReference type="SAM" id="MobiDB-lite"/>
    </source>
</evidence>
<feature type="compositionally biased region" description="Acidic residues" evidence="1">
    <location>
        <begin position="187"/>
        <end position="196"/>
    </location>
</feature>
<feature type="compositionally biased region" description="Low complexity" evidence="1">
    <location>
        <begin position="134"/>
        <end position="144"/>
    </location>
</feature>
<dbReference type="Proteomes" id="UP000242638">
    <property type="component" value="Unassembled WGS sequence"/>
</dbReference>
<protein>
    <submittedName>
        <fullName evidence="3">Nucleolar protein 4-like b</fullName>
    </submittedName>
</protein>
<dbReference type="InterPro" id="IPR039788">
    <property type="entry name" value="NOL4/NOL4L"/>
</dbReference>
<dbReference type="OMA" id="NGMEQTR"/>
<reference evidence="4" key="1">
    <citation type="submission" date="2013-11" db="EMBL/GenBank/DDBJ databases">
        <title>The genomic landscape of the Guanapo guppy.</title>
        <authorList>
            <person name="Kuenstner A."/>
            <person name="Dreyer C."/>
        </authorList>
    </citation>
    <scope>NUCLEOTIDE SEQUENCE</scope>
    <source>
        <strain evidence="4">Guanapo</strain>
    </source>
</reference>